<evidence type="ECO:0000256" key="1">
    <source>
        <dbReference type="ARBA" id="ARBA00008791"/>
    </source>
</evidence>
<accession>A0A1H8THP4</accession>
<sequence>MFDQILFPTDGSDGAEFALEHVLDLAVRHDATVHILNVAETTQNGLLQIRGDDVDVLEQEGERAVREVAERAHGRGVDTVAEVVRGEPYCEIVDYAETHGLDLVVMPTHGRRGLERFRLGSTSERVVRRAR</sequence>
<dbReference type="InterPro" id="IPR006016">
    <property type="entry name" value="UspA"/>
</dbReference>
<gene>
    <name evidence="3" type="ORF">SAMN04487948_10752</name>
</gene>
<dbReference type="PANTHER" id="PTHR46268:SF6">
    <property type="entry name" value="UNIVERSAL STRESS PROTEIN UP12"/>
    <property type="match status" value="1"/>
</dbReference>
<reference evidence="4" key="1">
    <citation type="submission" date="2016-10" db="EMBL/GenBank/DDBJ databases">
        <authorList>
            <person name="Varghese N."/>
            <person name="Submissions S."/>
        </authorList>
    </citation>
    <scope>NUCLEOTIDE SEQUENCE [LARGE SCALE GENOMIC DNA]</scope>
    <source>
        <strain evidence="4">CGMCC 1.10121</strain>
    </source>
</reference>
<evidence type="ECO:0000259" key="2">
    <source>
        <dbReference type="Pfam" id="PF00582"/>
    </source>
</evidence>
<evidence type="ECO:0000313" key="4">
    <source>
        <dbReference type="Proteomes" id="UP000199126"/>
    </source>
</evidence>
<dbReference type="Gene3D" id="3.40.50.620">
    <property type="entry name" value="HUPs"/>
    <property type="match status" value="1"/>
</dbReference>
<dbReference type="PANTHER" id="PTHR46268">
    <property type="entry name" value="STRESS RESPONSE PROTEIN NHAX"/>
    <property type="match status" value="1"/>
</dbReference>
<dbReference type="AlphaFoldDB" id="A0A1H8THP4"/>
<dbReference type="PRINTS" id="PR01438">
    <property type="entry name" value="UNVRSLSTRESS"/>
</dbReference>
<dbReference type="Pfam" id="PF00582">
    <property type="entry name" value="Usp"/>
    <property type="match status" value="1"/>
</dbReference>
<dbReference type="InterPro" id="IPR006015">
    <property type="entry name" value="Universal_stress_UspA"/>
</dbReference>
<keyword evidence="4" id="KW-1185">Reference proteome</keyword>
<name>A0A1H8THP4_9EURY</name>
<dbReference type="EMBL" id="FODV01000007">
    <property type="protein sequence ID" value="SEO90345.1"/>
    <property type="molecule type" value="Genomic_DNA"/>
</dbReference>
<dbReference type="SUPFAM" id="SSF52402">
    <property type="entry name" value="Adenine nucleotide alpha hydrolases-like"/>
    <property type="match status" value="1"/>
</dbReference>
<protein>
    <submittedName>
        <fullName evidence="3">Nucleotide-binding universal stress protein, UspA family</fullName>
    </submittedName>
</protein>
<dbReference type="InterPro" id="IPR014729">
    <property type="entry name" value="Rossmann-like_a/b/a_fold"/>
</dbReference>
<proteinExistence type="inferred from homology"/>
<dbReference type="OrthoDB" id="105697at2157"/>
<evidence type="ECO:0000313" key="3">
    <source>
        <dbReference type="EMBL" id="SEO90345.1"/>
    </source>
</evidence>
<feature type="domain" description="UspA" evidence="2">
    <location>
        <begin position="1"/>
        <end position="130"/>
    </location>
</feature>
<organism evidence="3 4">
    <name type="scientific">Halogranum amylolyticum</name>
    <dbReference type="NCBI Taxonomy" id="660520"/>
    <lineage>
        <taxon>Archaea</taxon>
        <taxon>Methanobacteriati</taxon>
        <taxon>Methanobacteriota</taxon>
        <taxon>Stenosarchaea group</taxon>
        <taxon>Halobacteria</taxon>
        <taxon>Halobacteriales</taxon>
        <taxon>Haloferacaceae</taxon>
    </lineage>
</organism>
<comment type="similarity">
    <text evidence="1">Belongs to the universal stress protein A family.</text>
</comment>
<dbReference type="CDD" id="cd00293">
    <property type="entry name" value="USP-like"/>
    <property type="match status" value="1"/>
</dbReference>
<dbReference type="Proteomes" id="UP000199126">
    <property type="component" value="Unassembled WGS sequence"/>
</dbReference>